<comment type="similarity">
    <text evidence="1">Belongs to the AB hydrolase superfamily.</text>
</comment>
<gene>
    <name evidence="4" type="ORF">E4U02_07120</name>
</gene>
<feature type="domain" description="Serine aminopeptidase S33" evidence="3">
    <location>
        <begin position="28"/>
        <end position="139"/>
    </location>
</feature>
<evidence type="ECO:0000313" key="5">
    <source>
        <dbReference type="Proteomes" id="UP000298358"/>
    </source>
</evidence>
<dbReference type="PANTHER" id="PTHR22946:SF9">
    <property type="entry name" value="POLYKETIDE TRANSFERASE AF380"/>
    <property type="match status" value="1"/>
</dbReference>
<accession>A0A4Y9FUV6</accession>
<dbReference type="OrthoDB" id="3208682at2"/>
<evidence type="ECO:0000313" key="4">
    <source>
        <dbReference type="EMBL" id="TFU33111.1"/>
    </source>
</evidence>
<sequence>MTSETIQFPSTSGPMLAGVLEIPEGEVRGWGVFSHGLTLGKDSPAASRISKALAASGIGMLRFDNLGLGDSGGDWADSSFSLKVADTVAATRVMAERGTPASLLVGHSFGGAAVLAAGPQCPDVRAVATVGAPYEPKHAEHNFDHIVDLVMAQGEAEWRIGGRELTLRRGFIEDLRRTDLDDVIERLGKPLLILHAPDDDMVPITNAQEIFFAARHPRSFVDLDGAGHFLTGKGQAARAARIIAGWADSYLQG</sequence>
<name>A0A4Y9FUV6_9MICO</name>
<dbReference type="PANTHER" id="PTHR22946">
    <property type="entry name" value="DIENELACTONE HYDROLASE DOMAIN-CONTAINING PROTEIN-RELATED"/>
    <property type="match status" value="1"/>
</dbReference>
<dbReference type="Gene3D" id="3.40.50.1820">
    <property type="entry name" value="alpha/beta hydrolase"/>
    <property type="match status" value="1"/>
</dbReference>
<comment type="caution">
    <text evidence="4">The sequence shown here is derived from an EMBL/GenBank/DDBJ whole genome shotgun (WGS) entry which is preliminary data.</text>
</comment>
<protein>
    <submittedName>
        <fullName evidence="4">Alpha/beta hydrolase</fullName>
    </submittedName>
</protein>
<evidence type="ECO:0000256" key="2">
    <source>
        <dbReference type="ARBA" id="ARBA00022801"/>
    </source>
</evidence>
<reference evidence="4 5" key="1">
    <citation type="submission" date="2019-03" db="EMBL/GenBank/DDBJ databases">
        <title>Diversity of the mouse oral microbiome.</title>
        <authorList>
            <person name="Joseph S."/>
            <person name="Aduse-Opoku J."/>
            <person name="Curtis M."/>
            <person name="Wade W."/>
            <person name="Hashim A."/>
        </authorList>
    </citation>
    <scope>NUCLEOTIDE SEQUENCE [LARGE SCALE GENOMIC DNA]</scope>
    <source>
        <strain evidence="4 5">P1012</strain>
    </source>
</reference>
<keyword evidence="2 4" id="KW-0378">Hydrolase</keyword>
<organism evidence="4 5">
    <name type="scientific">Microbacterium paludicola</name>
    <dbReference type="NCBI Taxonomy" id="300019"/>
    <lineage>
        <taxon>Bacteria</taxon>
        <taxon>Bacillati</taxon>
        <taxon>Actinomycetota</taxon>
        <taxon>Actinomycetes</taxon>
        <taxon>Micrococcales</taxon>
        <taxon>Microbacteriaceae</taxon>
        <taxon>Microbacterium</taxon>
    </lineage>
</organism>
<evidence type="ECO:0000259" key="3">
    <source>
        <dbReference type="Pfam" id="PF12146"/>
    </source>
</evidence>
<dbReference type="EMBL" id="SPQB01000013">
    <property type="protein sequence ID" value="TFU33111.1"/>
    <property type="molecule type" value="Genomic_DNA"/>
</dbReference>
<dbReference type="GO" id="GO:0052689">
    <property type="term" value="F:carboxylic ester hydrolase activity"/>
    <property type="evidence" value="ECO:0007669"/>
    <property type="project" value="UniProtKB-ARBA"/>
</dbReference>
<keyword evidence="5" id="KW-1185">Reference proteome</keyword>
<evidence type="ECO:0000256" key="1">
    <source>
        <dbReference type="ARBA" id="ARBA00008645"/>
    </source>
</evidence>
<dbReference type="AlphaFoldDB" id="A0A4Y9FUV6"/>
<dbReference type="InterPro" id="IPR022742">
    <property type="entry name" value="Hydrolase_4"/>
</dbReference>
<dbReference type="Pfam" id="PF12146">
    <property type="entry name" value="Hydrolase_4"/>
    <property type="match status" value="1"/>
</dbReference>
<dbReference type="Proteomes" id="UP000298358">
    <property type="component" value="Unassembled WGS sequence"/>
</dbReference>
<proteinExistence type="inferred from homology"/>
<dbReference type="SUPFAM" id="SSF53474">
    <property type="entry name" value="alpha/beta-Hydrolases"/>
    <property type="match status" value="1"/>
</dbReference>
<dbReference type="RefSeq" id="WP_135114156.1">
    <property type="nucleotide sequence ID" value="NZ_JADGLL010000013.1"/>
</dbReference>
<dbReference type="InterPro" id="IPR029058">
    <property type="entry name" value="AB_hydrolase_fold"/>
</dbReference>
<dbReference type="InterPro" id="IPR050261">
    <property type="entry name" value="FrsA_esterase"/>
</dbReference>